<dbReference type="KEGG" id="uam:UABAM_01909"/>
<evidence type="ECO:0000256" key="2">
    <source>
        <dbReference type="ARBA" id="ARBA00022692"/>
    </source>
</evidence>
<reference evidence="6 7" key="1">
    <citation type="submission" date="2019-08" db="EMBL/GenBank/DDBJ databases">
        <title>Complete genome sequence of Candidatus Uab amorphum.</title>
        <authorList>
            <person name="Shiratori T."/>
            <person name="Suzuki S."/>
            <person name="Kakizawa Y."/>
            <person name="Ishida K."/>
        </authorList>
    </citation>
    <scope>NUCLEOTIDE SEQUENCE [LARGE SCALE GENOMIC DNA]</scope>
    <source>
        <strain evidence="6 7">SRT547</strain>
    </source>
</reference>
<dbReference type="EMBL" id="AP019860">
    <property type="protein sequence ID" value="BBM83556.1"/>
    <property type="molecule type" value="Genomic_DNA"/>
</dbReference>
<feature type="transmembrane region" description="Helical" evidence="5">
    <location>
        <begin position="92"/>
        <end position="113"/>
    </location>
</feature>
<protein>
    <submittedName>
        <fullName evidence="6">Isoprenylcysteine carboxyl methyltransferase</fullName>
    </submittedName>
</protein>
<dbReference type="PANTHER" id="PTHR12714:SF9">
    <property type="entry name" value="PROTEIN-S-ISOPRENYLCYSTEINE O-METHYLTRANSFERASE"/>
    <property type="match status" value="1"/>
</dbReference>
<accession>A0A5S9F2F3</accession>
<keyword evidence="4 5" id="KW-0472">Membrane</keyword>
<proteinExistence type="predicted"/>
<evidence type="ECO:0000313" key="7">
    <source>
        <dbReference type="Proteomes" id="UP000326354"/>
    </source>
</evidence>
<dbReference type="RefSeq" id="WP_151967752.1">
    <property type="nucleotide sequence ID" value="NZ_AP019860.1"/>
</dbReference>
<dbReference type="GO" id="GO:0032259">
    <property type="term" value="P:methylation"/>
    <property type="evidence" value="ECO:0007669"/>
    <property type="project" value="UniProtKB-KW"/>
</dbReference>
<dbReference type="InterPro" id="IPR007318">
    <property type="entry name" value="Phopholipid_MeTrfase"/>
</dbReference>
<keyword evidence="7" id="KW-1185">Reference proteome</keyword>
<organism evidence="6 7">
    <name type="scientific">Uabimicrobium amorphum</name>
    <dbReference type="NCBI Taxonomy" id="2596890"/>
    <lineage>
        <taxon>Bacteria</taxon>
        <taxon>Pseudomonadati</taxon>
        <taxon>Planctomycetota</taxon>
        <taxon>Candidatus Uabimicrobiia</taxon>
        <taxon>Candidatus Uabimicrobiales</taxon>
        <taxon>Candidatus Uabimicrobiaceae</taxon>
        <taxon>Candidatus Uabimicrobium</taxon>
    </lineage>
</organism>
<feature type="transmembrane region" description="Helical" evidence="5">
    <location>
        <begin position="6"/>
        <end position="26"/>
    </location>
</feature>
<evidence type="ECO:0000256" key="1">
    <source>
        <dbReference type="ARBA" id="ARBA00004127"/>
    </source>
</evidence>
<feature type="transmembrane region" description="Helical" evidence="5">
    <location>
        <begin position="140"/>
        <end position="168"/>
    </location>
</feature>
<dbReference type="OrthoDB" id="9789029at2"/>
<dbReference type="PANTHER" id="PTHR12714">
    <property type="entry name" value="PROTEIN-S ISOPRENYLCYSTEINE O-METHYLTRANSFERASE"/>
    <property type="match status" value="1"/>
</dbReference>
<keyword evidence="3 5" id="KW-1133">Transmembrane helix</keyword>
<feature type="transmembrane region" description="Helical" evidence="5">
    <location>
        <begin position="38"/>
        <end position="61"/>
    </location>
</feature>
<dbReference type="GO" id="GO:0008168">
    <property type="term" value="F:methyltransferase activity"/>
    <property type="evidence" value="ECO:0007669"/>
    <property type="project" value="UniProtKB-KW"/>
</dbReference>
<gene>
    <name evidence="6" type="ORF">UABAM_01909</name>
</gene>
<evidence type="ECO:0000256" key="3">
    <source>
        <dbReference type="ARBA" id="ARBA00022989"/>
    </source>
</evidence>
<dbReference type="Gene3D" id="1.20.120.1630">
    <property type="match status" value="1"/>
</dbReference>
<dbReference type="Proteomes" id="UP000326354">
    <property type="component" value="Chromosome"/>
</dbReference>
<keyword evidence="2 5" id="KW-0812">Transmembrane</keyword>
<evidence type="ECO:0000256" key="4">
    <source>
        <dbReference type="ARBA" id="ARBA00023136"/>
    </source>
</evidence>
<keyword evidence="6" id="KW-0808">Transferase</keyword>
<comment type="subcellular location">
    <subcellularLocation>
        <location evidence="1">Endomembrane system</location>
        <topology evidence="1">Multi-pass membrane protein</topology>
    </subcellularLocation>
</comment>
<dbReference type="Pfam" id="PF04191">
    <property type="entry name" value="PEMT"/>
    <property type="match status" value="1"/>
</dbReference>
<dbReference type="GO" id="GO:0012505">
    <property type="term" value="C:endomembrane system"/>
    <property type="evidence" value="ECO:0007669"/>
    <property type="project" value="UniProtKB-SubCell"/>
</dbReference>
<keyword evidence="6" id="KW-0489">Methyltransferase</keyword>
<name>A0A5S9F2F3_UABAM</name>
<dbReference type="AlphaFoldDB" id="A0A5S9F2F3"/>
<evidence type="ECO:0000313" key="6">
    <source>
        <dbReference type="EMBL" id="BBM83556.1"/>
    </source>
</evidence>
<sequence>MNVGFYRIDLVIIYTVFVLVLLYGILRPRQKREWRSAGITGAWAIALYSEMYGFPLTLYVLSNIFGPHLSPQEFQNGHVWAPLFGLGDNWNLAFTIAGQTFVLVGTLLAIIGWRHLWPHRNEIATQGIYRYIRHPQYSGFIIFIFGSMLNWPTIITFLSAPLLIIVYYRLALQEEKENLEKFGNNYATYMKQSGRFFPKFSTK</sequence>
<evidence type="ECO:0000256" key="5">
    <source>
        <dbReference type="SAM" id="Phobius"/>
    </source>
</evidence>